<gene>
    <name evidence="3" type="ORF">ACFQE1_17455</name>
</gene>
<dbReference type="InterPro" id="IPR010115">
    <property type="entry name" value="FbiA/CofD"/>
</dbReference>
<proteinExistence type="predicted"/>
<dbReference type="GO" id="GO:0016740">
    <property type="term" value="F:transferase activity"/>
    <property type="evidence" value="ECO:0007669"/>
    <property type="project" value="UniProtKB-KW"/>
</dbReference>
<evidence type="ECO:0000313" key="4">
    <source>
        <dbReference type="Proteomes" id="UP001596328"/>
    </source>
</evidence>
<dbReference type="InterPro" id="IPR002882">
    <property type="entry name" value="CofD"/>
</dbReference>
<protein>
    <submittedName>
        <fullName evidence="3">2-phospho-L-lactate transferase CofD family protein</fullName>
    </submittedName>
</protein>
<dbReference type="InterPro" id="IPR038136">
    <property type="entry name" value="CofD-like_dom_sf"/>
</dbReference>
<dbReference type="EMBL" id="JBHSWU010000900">
    <property type="protein sequence ID" value="MFC6726117.1"/>
    <property type="molecule type" value="Genomic_DNA"/>
</dbReference>
<dbReference type="AlphaFoldDB" id="A0ABD5S4E9"/>
<dbReference type="PANTHER" id="PTHR43007:SF1">
    <property type="entry name" value="2-PHOSPHO-L-LACTATE TRANSFERASE"/>
    <property type="match status" value="1"/>
</dbReference>
<reference evidence="3 4" key="1">
    <citation type="journal article" date="2019" name="Int. J. Syst. Evol. Microbiol.">
        <title>The Global Catalogue of Microorganisms (GCM) 10K type strain sequencing project: providing services to taxonomists for standard genome sequencing and annotation.</title>
        <authorList>
            <consortium name="The Broad Institute Genomics Platform"/>
            <consortium name="The Broad Institute Genome Sequencing Center for Infectious Disease"/>
            <person name="Wu L."/>
            <person name="Ma J."/>
        </authorList>
    </citation>
    <scope>NUCLEOTIDE SEQUENCE [LARGE SCALE GENOMIC DNA]</scope>
    <source>
        <strain evidence="3 4">NBRC 111368</strain>
    </source>
</reference>
<dbReference type="Pfam" id="PF01933">
    <property type="entry name" value="CofD"/>
    <property type="match status" value="1"/>
</dbReference>
<dbReference type="Gene3D" id="1.10.8.240">
    <property type="entry name" value="CofD-like domain"/>
    <property type="match status" value="1"/>
</dbReference>
<evidence type="ECO:0000256" key="1">
    <source>
        <dbReference type="ARBA" id="ARBA00022679"/>
    </source>
</evidence>
<dbReference type="Proteomes" id="UP001596328">
    <property type="component" value="Unassembled WGS sequence"/>
</dbReference>
<sequence>MVTFLAGGTGTPKLLDGALSTFGPGAVTVVGNTGDDVELGGVLVCPDLDTVLFYGGGGLDRERWWGIADDTTETNAELHRLADAAGL</sequence>
<evidence type="ECO:0000256" key="2">
    <source>
        <dbReference type="ARBA" id="ARBA00022842"/>
    </source>
</evidence>
<evidence type="ECO:0000313" key="3">
    <source>
        <dbReference type="EMBL" id="MFC6726117.1"/>
    </source>
</evidence>
<comment type="caution">
    <text evidence="3">The sequence shown here is derived from an EMBL/GenBank/DDBJ whole genome shotgun (WGS) entry which is preliminary data.</text>
</comment>
<organism evidence="3 4">
    <name type="scientific">Halobium palmae</name>
    <dbReference type="NCBI Taxonomy" id="1776492"/>
    <lineage>
        <taxon>Archaea</taxon>
        <taxon>Methanobacteriati</taxon>
        <taxon>Methanobacteriota</taxon>
        <taxon>Stenosarchaea group</taxon>
        <taxon>Halobacteria</taxon>
        <taxon>Halobacteriales</taxon>
        <taxon>Haloferacaceae</taxon>
        <taxon>Halobium</taxon>
    </lineage>
</organism>
<dbReference type="SUPFAM" id="SSF142338">
    <property type="entry name" value="CofD-like"/>
    <property type="match status" value="1"/>
</dbReference>
<keyword evidence="1 3" id="KW-0808">Transferase</keyword>
<dbReference type="PANTHER" id="PTHR43007">
    <property type="entry name" value="2-PHOSPHO-L-LACTATE TRANSFERASE"/>
    <property type="match status" value="1"/>
</dbReference>
<keyword evidence="2" id="KW-0460">Magnesium</keyword>
<keyword evidence="4" id="KW-1185">Reference proteome</keyword>
<accession>A0ABD5S4E9</accession>
<name>A0ABD5S4E9_9EURY</name>
<feature type="non-terminal residue" evidence="3">
    <location>
        <position position="87"/>
    </location>
</feature>